<evidence type="ECO:0000313" key="3">
    <source>
        <dbReference type="Proteomes" id="UP000199516"/>
    </source>
</evidence>
<keyword evidence="1" id="KW-0472">Membrane</keyword>
<keyword evidence="1" id="KW-0812">Transmembrane</keyword>
<feature type="transmembrane region" description="Helical" evidence="1">
    <location>
        <begin position="7"/>
        <end position="28"/>
    </location>
</feature>
<gene>
    <name evidence="2" type="ORF">SAMN05192532_103276</name>
</gene>
<dbReference type="OrthoDB" id="2972455at2"/>
<organism evidence="2 3">
    <name type="scientific">Alteribacillus iranensis</name>
    <dbReference type="NCBI Taxonomy" id="930128"/>
    <lineage>
        <taxon>Bacteria</taxon>
        <taxon>Bacillati</taxon>
        <taxon>Bacillota</taxon>
        <taxon>Bacilli</taxon>
        <taxon>Bacillales</taxon>
        <taxon>Bacillaceae</taxon>
        <taxon>Alteribacillus</taxon>
    </lineage>
</organism>
<evidence type="ECO:0000313" key="2">
    <source>
        <dbReference type="EMBL" id="SFE73162.1"/>
    </source>
</evidence>
<dbReference type="Pfam" id="PF26135">
    <property type="entry name" value="YuzI"/>
    <property type="match status" value="1"/>
</dbReference>
<dbReference type="STRING" id="930128.SAMN05192532_103276"/>
<dbReference type="Proteomes" id="UP000199516">
    <property type="component" value="Unassembled WGS sequence"/>
</dbReference>
<keyword evidence="1" id="KW-1133">Transmembrane helix</keyword>
<accession>A0A1I2CY57</accession>
<feature type="transmembrane region" description="Helical" evidence="1">
    <location>
        <begin position="48"/>
        <end position="65"/>
    </location>
</feature>
<dbReference type="AlphaFoldDB" id="A0A1I2CY57"/>
<protein>
    <submittedName>
        <fullName evidence="2">Uncharacterized protein</fullName>
    </submittedName>
</protein>
<keyword evidence="3" id="KW-1185">Reference proteome</keyword>
<dbReference type="RefSeq" id="WP_091660545.1">
    <property type="nucleotide sequence ID" value="NZ_FONT01000003.1"/>
</dbReference>
<dbReference type="EMBL" id="FONT01000003">
    <property type="protein sequence ID" value="SFE73162.1"/>
    <property type="molecule type" value="Genomic_DNA"/>
</dbReference>
<dbReference type="InterPro" id="IPR058887">
    <property type="entry name" value="YuzI-like"/>
</dbReference>
<evidence type="ECO:0000256" key="1">
    <source>
        <dbReference type="SAM" id="Phobius"/>
    </source>
</evidence>
<proteinExistence type="predicted"/>
<sequence>MTARLMMWCTGCGLAAGGGICLIAYLNYIPAGLSFLGYFMFVSRRMETIIFAIGLLLMAASICFPEKYR</sequence>
<name>A0A1I2CY57_9BACI</name>
<reference evidence="2 3" key="1">
    <citation type="submission" date="2016-10" db="EMBL/GenBank/DDBJ databases">
        <authorList>
            <person name="de Groot N.N."/>
        </authorList>
    </citation>
    <scope>NUCLEOTIDE SEQUENCE [LARGE SCALE GENOMIC DNA]</scope>
    <source>
        <strain evidence="2 3">DSM 23995</strain>
    </source>
</reference>